<evidence type="ECO:0000313" key="2">
    <source>
        <dbReference type="Proteomes" id="UP000030754"/>
    </source>
</evidence>
<dbReference type="GO" id="GO:0009263">
    <property type="term" value="P:deoxyribonucleotide biosynthetic process"/>
    <property type="evidence" value="ECO:0007669"/>
    <property type="project" value="InterPro"/>
</dbReference>
<dbReference type="InterPro" id="IPR000358">
    <property type="entry name" value="RNR_small_fam"/>
</dbReference>
<dbReference type="PANTHER" id="PTHR23409">
    <property type="entry name" value="RIBONUCLEOSIDE-DIPHOSPHATE REDUCTASE SMALL CHAIN"/>
    <property type="match status" value="1"/>
</dbReference>
<dbReference type="SUPFAM" id="SSF47240">
    <property type="entry name" value="Ferritin-like"/>
    <property type="match status" value="1"/>
</dbReference>
<dbReference type="GeneID" id="25475079"/>
<dbReference type="Gene3D" id="1.10.620.20">
    <property type="entry name" value="Ribonucleotide Reductase, subunit A"/>
    <property type="match status" value="1"/>
</dbReference>
<reference evidence="1" key="1">
    <citation type="submission" date="2013-10" db="EMBL/GenBank/DDBJ databases">
        <title>Genomic analysis of the causative agents of coccidiosis in chickens.</title>
        <authorList>
            <person name="Reid A.J."/>
            <person name="Blake D."/>
            <person name="Billington K."/>
            <person name="Browne H."/>
            <person name="Dunn M."/>
            <person name="Hung S."/>
            <person name="Kawahara F."/>
            <person name="Miranda-Saavedra D."/>
            <person name="Mourier T."/>
            <person name="Nagra H."/>
            <person name="Otto T.D."/>
            <person name="Rawlings N."/>
            <person name="Sanchez A."/>
            <person name="Sanders M."/>
            <person name="Subramaniam C."/>
            <person name="Tay Y."/>
            <person name="Dear P."/>
            <person name="Doerig C."/>
            <person name="Gruber A."/>
            <person name="Parkinson J."/>
            <person name="Shirley M."/>
            <person name="Wan K.L."/>
            <person name="Berriman M."/>
            <person name="Tomley F."/>
            <person name="Pain A."/>
        </authorList>
    </citation>
    <scope>NUCLEOTIDE SEQUENCE [LARGE SCALE GENOMIC DNA]</scope>
    <source>
        <strain evidence="1">Houghton</strain>
    </source>
</reference>
<dbReference type="InterPro" id="IPR009078">
    <property type="entry name" value="Ferritin-like_SF"/>
</dbReference>
<proteinExistence type="predicted"/>
<dbReference type="AlphaFoldDB" id="U6MHI0"/>
<feature type="non-terminal residue" evidence="1">
    <location>
        <position position="113"/>
    </location>
</feature>
<dbReference type="Proteomes" id="UP000030754">
    <property type="component" value="Unassembled WGS sequence"/>
</dbReference>
<name>U6MHI0_9EIME</name>
<organism evidence="1 2">
    <name type="scientific">Eimeria necatrix</name>
    <dbReference type="NCBI Taxonomy" id="51315"/>
    <lineage>
        <taxon>Eukaryota</taxon>
        <taxon>Sar</taxon>
        <taxon>Alveolata</taxon>
        <taxon>Apicomplexa</taxon>
        <taxon>Conoidasida</taxon>
        <taxon>Coccidia</taxon>
        <taxon>Eucoccidiorida</taxon>
        <taxon>Eimeriorina</taxon>
        <taxon>Eimeriidae</taxon>
        <taxon>Eimeria</taxon>
    </lineage>
</organism>
<sequence>MGFSWEDAQAVLAAAADPEKLEEIAQRLSTEEEKEYSKSLIALEKEEVLLKPNPRRWVVLPIVHHEVWNMYKKAEASFWTTEEIDMSADLADWATLDSNEQHFIKHVLAFFAA</sequence>
<evidence type="ECO:0000313" key="1">
    <source>
        <dbReference type="EMBL" id="CDJ63702.1"/>
    </source>
</evidence>
<dbReference type="RefSeq" id="XP_013441064.1">
    <property type="nucleotide sequence ID" value="XM_013585610.1"/>
</dbReference>
<dbReference type="GO" id="GO:0016491">
    <property type="term" value="F:oxidoreductase activity"/>
    <property type="evidence" value="ECO:0007669"/>
    <property type="project" value="InterPro"/>
</dbReference>
<dbReference type="Pfam" id="PF00268">
    <property type="entry name" value="Ribonuc_red_sm"/>
    <property type="match status" value="1"/>
</dbReference>
<protein>
    <submittedName>
        <fullName evidence="1">Uncharacterized protein</fullName>
    </submittedName>
</protein>
<dbReference type="OrthoDB" id="10248373at2759"/>
<dbReference type="VEuPathDB" id="ToxoDB:ENH_00049300"/>
<dbReference type="PANTHER" id="PTHR23409:SF18">
    <property type="entry name" value="RIBONUCLEOSIDE-DIPHOSPHATE REDUCTASE SUBUNIT M2"/>
    <property type="match status" value="1"/>
</dbReference>
<keyword evidence="2" id="KW-1185">Reference proteome</keyword>
<dbReference type="EMBL" id="HG722861">
    <property type="protein sequence ID" value="CDJ63702.1"/>
    <property type="molecule type" value="Genomic_DNA"/>
</dbReference>
<accession>U6MHI0</accession>
<reference evidence="1" key="2">
    <citation type="submission" date="2013-10" db="EMBL/GenBank/DDBJ databases">
        <authorList>
            <person name="Aslett M."/>
        </authorList>
    </citation>
    <scope>NUCLEOTIDE SEQUENCE [LARGE SCALE GENOMIC DNA]</scope>
    <source>
        <strain evidence="1">Houghton</strain>
    </source>
</reference>
<dbReference type="InterPro" id="IPR012348">
    <property type="entry name" value="RNR-like"/>
</dbReference>
<gene>
    <name evidence="1" type="ORF">ENH_00049300</name>
</gene>